<comment type="caution">
    <text evidence="7">The sequence shown here is derived from an EMBL/GenBank/DDBJ whole genome shotgun (WGS) entry which is preliminary data.</text>
</comment>
<keyword evidence="3" id="KW-0862">Zinc</keyword>
<evidence type="ECO:0000259" key="6">
    <source>
        <dbReference type="PROSITE" id="PS50865"/>
    </source>
</evidence>
<keyword evidence="5" id="KW-1133">Transmembrane helix</keyword>
<proteinExistence type="predicted"/>
<keyword evidence="5" id="KW-0472">Membrane</keyword>
<keyword evidence="1" id="KW-0479">Metal-binding</keyword>
<keyword evidence="8" id="KW-1185">Reference proteome</keyword>
<dbReference type="PROSITE" id="PS50865">
    <property type="entry name" value="ZF_MYND_2"/>
    <property type="match status" value="1"/>
</dbReference>
<name>A0AAD3D172_9STRA</name>
<accession>A0AAD3D172</accession>
<evidence type="ECO:0000256" key="5">
    <source>
        <dbReference type="SAM" id="Phobius"/>
    </source>
</evidence>
<dbReference type="GO" id="GO:0008270">
    <property type="term" value="F:zinc ion binding"/>
    <property type="evidence" value="ECO:0007669"/>
    <property type="project" value="UniProtKB-KW"/>
</dbReference>
<reference evidence="7 8" key="1">
    <citation type="journal article" date="2021" name="Sci. Rep.">
        <title>The genome of the diatom Chaetoceros tenuissimus carries an ancient integrated fragment of an extant virus.</title>
        <authorList>
            <person name="Hongo Y."/>
            <person name="Kimura K."/>
            <person name="Takaki Y."/>
            <person name="Yoshida Y."/>
            <person name="Baba S."/>
            <person name="Kobayashi G."/>
            <person name="Nagasaki K."/>
            <person name="Hano T."/>
            <person name="Tomaru Y."/>
        </authorList>
    </citation>
    <scope>NUCLEOTIDE SEQUENCE [LARGE SCALE GENOMIC DNA]</scope>
    <source>
        <strain evidence="7 8">NIES-3715</strain>
    </source>
</reference>
<feature type="domain" description="MYND-type" evidence="6">
    <location>
        <begin position="294"/>
        <end position="344"/>
    </location>
</feature>
<evidence type="ECO:0000313" key="8">
    <source>
        <dbReference type="Proteomes" id="UP001054902"/>
    </source>
</evidence>
<dbReference type="SUPFAM" id="SSF144232">
    <property type="entry name" value="HIT/MYND zinc finger-like"/>
    <property type="match status" value="1"/>
</dbReference>
<dbReference type="AlphaFoldDB" id="A0AAD3D172"/>
<keyword evidence="5" id="KW-0812">Transmembrane</keyword>
<evidence type="ECO:0000256" key="2">
    <source>
        <dbReference type="ARBA" id="ARBA00022771"/>
    </source>
</evidence>
<evidence type="ECO:0000256" key="1">
    <source>
        <dbReference type="ARBA" id="ARBA00022723"/>
    </source>
</evidence>
<dbReference type="Proteomes" id="UP001054902">
    <property type="component" value="Unassembled WGS sequence"/>
</dbReference>
<evidence type="ECO:0000256" key="3">
    <source>
        <dbReference type="ARBA" id="ARBA00022833"/>
    </source>
</evidence>
<dbReference type="EMBL" id="BLLK01000051">
    <property type="protein sequence ID" value="GFH55913.1"/>
    <property type="molecule type" value="Genomic_DNA"/>
</dbReference>
<organism evidence="7 8">
    <name type="scientific">Chaetoceros tenuissimus</name>
    <dbReference type="NCBI Taxonomy" id="426638"/>
    <lineage>
        <taxon>Eukaryota</taxon>
        <taxon>Sar</taxon>
        <taxon>Stramenopiles</taxon>
        <taxon>Ochrophyta</taxon>
        <taxon>Bacillariophyta</taxon>
        <taxon>Coscinodiscophyceae</taxon>
        <taxon>Chaetocerotophycidae</taxon>
        <taxon>Chaetocerotales</taxon>
        <taxon>Chaetocerotaceae</taxon>
        <taxon>Chaetoceros</taxon>
    </lineage>
</organism>
<keyword evidence="2 4" id="KW-0863">Zinc-finger</keyword>
<evidence type="ECO:0000256" key="4">
    <source>
        <dbReference type="PROSITE-ProRule" id="PRU00134"/>
    </source>
</evidence>
<dbReference type="Gene3D" id="6.10.140.2220">
    <property type="match status" value="1"/>
</dbReference>
<gene>
    <name evidence="7" type="ORF">CTEN210_12389</name>
</gene>
<sequence length="395" mass="46258">MGKKGKRNRQKGETGRQAREKRLVDSFYARLDKVQAETILDQKSNLFSKVMKELEECIDFIETKQDAIFRLEKCANNHQYFFYRVSFVFSYLVIIYYRAYKYEKITAVVEKFLLMGQQKGNDTTKILLSNQHSFSLIFFSRLSKLREGETTVDDCISQLNSWSSIIAQMEDSVEDITHAMMEAAVTELMLMKEFDKAVVVGKKMEQLTGDKMALARIYFEQYRLGICDHSLIHNFMPCPLDDDYIHKDGFNQKRYSQDLLVHAQWDFVFHKEASRMAVLWIEAFVQVICKDRNCGSCMQAVTDSDVPFVCGGCRVTCYCSLDHQRLNWKKDPLRGMRIGHKLLCPMMNAYRKWRQAEDVGNEEAVKKLRRRFLMEILYFLCHGLGLEEKCCQEEV</sequence>
<feature type="transmembrane region" description="Helical" evidence="5">
    <location>
        <begin position="80"/>
        <end position="99"/>
    </location>
</feature>
<evidence type="ECO:0000313" key="7">
    <source>
        <dbReference type="EMBL" id="GFH55913.1"/>
    </source>
</evidence>
<protein>
    <recommendedName>
        <fullName evidence="6">MYND-type domain-containing protein</fullName>
    </recommendedName>
</protein>
<dbReference type="InterPro" id="IPR002893">
    <property type="entry name" value="Znf_MYND"/>
</dbReference>